<evidence type="ECO:0000313" key="1">
    <source>
        <dbReference type="EMBL" id="GAT55009.1"/>
    </source>
</evidence>
<dbReference type="Proteomes" id="UP000815677">
    <property type="component" value="Unassembled WGS sequence"/>
</dbReference>
<name>A0ABQ0LVA5_MYCCL</name>
<proteinExistence type="predicted"/>
<dbReference type="EMBL" id="DF848845">
    <property type="protein sequence ID" value="GAT55009.1"/>
    <property type="molecule type" value="Genomic_DNA"/>
</dbReference>
<keyword evidence="2" id="KW-1185">Reference proteome</keyword>
<evidence type="ECO:0000313" key="2">
    <source>
        <dbReference type="Proteomes" id="UP000815677"/>
    </source>
</evidence>
<gene>
    <name evidence="1" type="ORF">MCHLO_11821</name>
</gene>
<reference evidence="1" key="1">
    <citation type="submission" date="2014-09" db="EMBL/GenBank/DDBJ databases">
        <title>Genome sequence of the luminous mushroom Mycena chlorophos for searching fungal bioluminescence genes.</title>
        <authorList>
            <person name="Tanaka Y."/>
            <person name="Kasuga D."/>
            <person name="Oba Y."/>
            <person name="Hase S."/>
            <person name="Sato K."/>
            <person name="Oba Y."/>
            <person name="Sakakibara Y."/>
        </authorList>
    </citation>
    <scope>NUCLEOTIDE SEQUENCE</scope>
</reference>
<organism evidence="1 2">
    <name type="scientific">Mycena chlorophos</name>
    <name type="common">Agaric fungus</name>
    <name type="synonym">Agaricus chlorophos</name>
    <dbReference type="NCBI Taxonomy" id="658473"/>
    <lineage>
        <taxon>Eukaryota</taxon>
        <taxon>Fungi</taxon>
        <taxon>Dikarya</taxon>
        <taxon>Basidiomycota</taxon>
        <taxon>Agaricomycotina</taxon>
        <taxon>Agaricomycetes</taxon>
        <taxon>Agaricomycetidae</taxon>
        <taxon>Agaricales</taxon>
        <taxon>Marasmiineae</taxon>
        <taxon>Mycenaceae</taxon>
        <taxon>Mycena</taxon>
    </lineage>
</organism>
<accession>A0ABQ0LVA5</accession>
<sequence>MASPPSRAQHGEQTLSSAANNHFTISYDISCQYHACLRRSLLVPRPIPTRPVVIFKHAARGRAHVNIPAATRNGEMVETAWSLILAPRLLKQCRP</sequence>
<protein>
    <submittedName>
        <fullName evidence="1">Uncharacterized protein</fullName>
    </submittedName>
</protein>